<protein>
    <submittedName>
        <fullName evidence="1">Uncharacterized protein</fullName>
    </submittedName>
</protein>
<sequence length="121" mass="13732">MLTLQACLDCTVWEEFIKSSRDRLTAVVSSWVSHCEGIDIPNSMPIAHSLSGNYLCFAEFCLLAKDSRNFMDFSTVHWVLEEVGFLLVLPTARPTMKDGSMCLQETEKVTQHSEVLLQWCI</sequence>
<evidence type="ECO:0000313" key="1">
    <source>
        <dbReference type="EMBL" id="CAB1457039.1"/>
    </source>
</evidence>
<name>A0A9N7VU86_PLEPL</name>
<dbReference type="AlphaFoldDB" id="A0A9N7VU86"/>
<dbReference type="EMBL" id="CADEAL010004323">
    <property type="protein sequence ID" value="CAB1457039.1"/>
    <property type="molecule type" value="Genomic_DNA"/>
</dbReference>
<gene>
    <name evidence="1" type="ORF">PLEPLA_LOCUS44843</name>
</gene>
<dbReference type="Proteomes" id="UP001153269">
    <property type="component" value="Unassembled WGS sequence"/>
</dbReference>
<proteinExistence type="predicted"/>
<reference evidence="1" key="1">
    <citation type="submission" date="2020-03" db="EMBL/GenBank/DDBJ databases">
        <authorList>
            <person name="Weist P."/>
        </authorList>
    </citation>
    <scope>NUCLEOTIDE SEQUENCE</scope>
</reference>
<comment type="caution">
    <text evidence="1">The sequence shown here is derived from an EMBL/GenBank/DDBJ whole genome shotgun (WGS) entry which is preliminary data.</text>
</comment>
<organism evidence="1 2">
    <name type="scientific">Pleuronectes platessa</name>
    <name type="common">European plaice</name>
    <dbReference type="NCBI Taxonomy" id="8262"/>
    <lineage>
        <taxon>Eukaryota</taxon>
        <taxon>Metazoa</taxon>
        <taxon>Chordata</taxon>
        <taxon>Craniata</taxon>
        <taxon>Vertebrata</taxon>
        <taxon>Euteleostomi</taxon>
        <taxon>Actinopterygii</taxon>
        <taxon>Neopterygii</taxon>
        <taxon>Teleostei</taxon>
        <taxon>Neoteleostei</taxon>
        <taxon>Acanthomorphata</taxon>
        <taxon>Carangaria</taxon>
        <taxon>Pleuronectiformes</taxon>
        <taxon>Pleuronectoidei</taxon>
        <taxon>Pleuronectidae</taxon>
        <taxon>Pleuronectes</taxon>
    </lineage>
</organism>
<evidence type="ECO:0000313" key="2">
    <source>
        <dbReference type="Proteomes" id="UP001153269"/>
    </source>
</evidence>
<keyword evidence="2" id="KW-1185">Reference proteome</keyword>
<accession>A0A9N7VU86</accession>